<dbReference type="Gene3D" id="3.50.50.60">
    <property type="entry name" value="FAD/NAD(P)-binding domain"/>
    <property type="match status" value="1"/>
</dbReference>
<gene>
    <name evidence="7" type="ORF">FPOA_01027</name>
</gene>
<keyword evidence="4" id="KW-0285">Flavoprotein</keyword>
<dbReference type="SUPFAM" id="SSF51905">
    <property type="entry name" value="FAD/NAD(P)-binding domain"/>
    <property type="match status" value="1"/>
</dbReference>
<keyword evidence="4" id="KW-0274">FAD</keyword>
<proteinExistence type="inferred from homology"/>
<evidence type="ECO:0000313" key="7">
    <source>
        <dbReference type="EMBL" id="OBS27086.1"/>
    </source>
</evidence>
<dbReference type="InterPro" id="IPR001613">
    <property type="entry name" value="Flavin_amine_oxidase"/>
</dbReference>
<dbReference type="EMBL" id="LYXU01000001">
    <property type="protein sequence ID" value="OBS27086.1"/>
    <property type="molecule type" value="Genomic_DNA"/>
</dbReference>
<feature type="binding site" evidence="3">
    <location>
        <position position="1045"/>
    </location>
    <ligand>
        <name>FAD</name>
        <dbReference type="ChEBI" id="CHEBI:57692"/>
    </ligand>
</feature>
<dbReference type="InterPro" id="IPR050585">
    <property type="entry name" value="Xaa-Pro_dipeptidyl-ppase/CocE"/>
</dbReference>
<dbReference type="PANTHER" id="PTHR43056:SF5">
    <property type="entry name" value="PEPTIDASE S9 PROLYL OLIGOPEPTIDASE CATALYTIC DOMAIN-CONTAINING PROTEIN"/>
    <property type="match status" value="1"/>
</dbReference>
<comment type="similarity">
    <text evidence="4">Belongs to the flavin monoamine oxidase family.</text>
</comment>
<dbReference type="Gene3D" id="3.90.660.10">
    <property type="match status" value="1"/>
</dbReference>
<dbReference type="Gene3D" id="1.10.405.10">
    <property type="entry name" value="Guanine Nucleotide Dissociation Inhibitor, domain 1"/>
    <property type="match status" value="1"/>
</dbReference>
<evidence type="ECO:0000259" key="6">
    <source>
        <dbReference type="Pfam" id="PF01593"/>
    </source>
</evidence>
<reference evidence="7 8" key="1">
    <citation type="submission" date="2016-06" db="EMBL/GenBank/DDBJ databases">
        <title>Living apart together: crosstalk between the core and supernumerary genomes in a fungal plant pathogen.</title>
        <authorList>
            <person name="Vanheule A."/>
            <person name="Audenaert K."/>
            <person name="Warris S."/>
            <person name="Van De Geest H."/>
            <person name="Schijlen E."/>
            <person name="Hofte M."/>
            <person name="De Saeger S."/>
            <person name="Haesaert G."/>
            <person name="Waalwijk C."/>
            <person name="Van Der Lee T."/>
        </authorList>
    </citation>
    <scope>NUCLEOTIDE SEQUENCE [LARGE SCALE GENOMIC DNA]</scope>
    <source>
        <strain evidence="7 8">2516</strain>
    </source>
</reference>
<feature type="binding site" evidence="3">
    <location>
        <position position="858"/>
    </location>
    <ligand>
        <name>FAD</name>
        <dbReference type="ChEBI" id="CHEBI:57692"/>
    </ligand>
</feature>
<sequence>MAPKKIASYGDWESPISVDSIVSKTRSLSAPRVNLESGRAFYTESREDGSTTIVEILKDGRRDVLPAKYNAKNSVYEYGGSPYAILPDDRIIFSNKDNTVHIVDPDSTEVFKLTGSPNLRYSNFEANPKCDWVVANQEDHEHDTPDGVRNYIVAINTQTTDTVKRILETADFYYEPSFSPDGSKLAWLEWNHPELPFDAARLYTATWHDQGCISDIRLIAGKDREGVAEPRWGPDGSLFFGKETGNYRRLFRILPGSDEQHEVDVKGLDNAEFGGLRWFQGCHTYAPLSERYLDIGDNGRLSEVNLDAVARLSDTSVLVIGAGETTGKALYRIDVEGTRQIEELRSSTDDSFPESFCSKPVLKSIRSKGQPKRELHGFLWLPHNPDYQAPEGHLPPLIMISHGGPTSYLGPGLKPRVQYFTSRGYAVLAFNYNGSCAHGRAYRNALWGNWGLVDSDDAAEFANHLTETGQVKAGGVGITGVSAGGYNTLRSLTRHANTFAGGVCLSGVSDIKRLDDSTHKLESDYTDHLVLASGADKSEKDKICHERSPLFEAHKITAPLLLLHGGADKITPLDQALEMSSAIKKAGGEVELIVVDSEGHGFGQPRNVRLWLEEEEKWWRKTLLVGLRSKCSAQVIVVGASISGLQAAYDLQQEGVSCVVLEARGKTGSNFQNRARATKYSKAWVSPDQHPQTWKLVHHLGLEMTEETRGKSIMCGFGVYDHDDIPFINEADRCSYTFILESMEILTQRLNRTKLAQIMSEWPGGVLMTFQDFITAHAPTPAVQKLADAWTTKLFGLAATDVPALDFLLACRRVGGFLNAIGELDGRTTHTRVRTLQSLKEAMAQRLRHGSILASQRVVHIDQKSDSKCVLTTGTGDTFECLKVILSAPLSSYTHLDFNPAIEYSKLWMQESKPSGFCIQTALIYNEPWWRTKGLSGYSQSTKGPILETYDTSNDESGVYALTCVVAGESGRELWNKDLIDRRETILAHLRDMFSMYTAIPSPVLRIEPKDTVWTRLASSTPGLGKFKGDDGWQVKGKVHFAVPEADCMRKPQLEMALKSGSRVAGEVSAAMMPTGDMILSKL</sequence>
<dbReference type="Pfam" id="PF01593">
    <property type="entry name" value="Amino_oxidase"/>
    <property type="match status" value="1"/>
</dbReference>
<dbReference type="InterPro" id="IPR011659">
    <property type="entry name" value="WD40"/>
</dbReference>
<dbReference type="EC" id="1.4.3.-" evidence="4"/>
<dbReference type="PANTHER" id="PTHR43056">
    <property type="entry name" value="PEPTIDASE S9 PROLYL OLIGOPEPTIDASE"/>
    <property type="match status" value="1"/>
</dbReference>
<dbReference type="InterPro" id="IPR002937">
    <property type="entry name" value="Amino_oxidase"/>
</dbReference>
<comment type="cofactor">
    <cofactor evidence="1 4">
        <name>FAD</name>
        <dbReference type="ChEBI" id="CHEBI:57692"/>
    </cofactor>
</comment>
<evidence type="ECO:0000313" key="8">
    <source>
        <dbReference type="Proteomes" id="UP000091967"/>
    </source>
</evidence>
<evidence type="ECO:0000256" key="1">
    <source>
        <dbReference type="ARBA" id="ARBA00001974"/>
    </source>
</evidence>
<feature type="binding site" evidence="3">
    <location>
        <position position="643"/>
    </location>
    <ligand>
        <name>FAD</name>
        <dbReference type="ChEBI" id="CHEBI:57692"/>
    </ligand>
</feature>
<organism evidence="7 8">
    <name type="scientific">Fusarium poae</name>
    <dbReference type="NCBI Taxonomy" id="36050"/>
    <lineage>
        <taxon>Eukaryota</taxon>
        <taxon>Fungi</taxon>
        <taxon>Dikarya</taxon>
        <taxon>Ascomycota</taxon>
        <taxon>Pezizomycotina</taxon>
        <taxon>Sordariomycetes</taxon>
        <taxon>Hypocreomycetidae</taxon>
        <taxon>Hypocreales</taxon>
        <taxon>Nectriaceae</taxon>
        <taxon>Fusarium</taxon>
    </lineage>
</organism>
<dbReference type="Pfam" id="PF07676">
    <property type="entry name" value="PD40"/>
    <property type="match status" value="1"/>
</dbReference>
<dbReference type="Gene3D" id="2.120.10.30">
    <property type="entry name" value="TolB, C-terminal domain"/>
    <property type="match status" value="1"/>
</dbReference>
<dbReference type="STRING" id="36050.A0A1B8B311"/>
<name>A0A1B8B311_FUSPO</name>
<dbReference type="SUPFAM" id="SSF54373">
    <property type="entry name" value="FAD-linked reductases, C-terminal domain"/>
    <property type="match status" value="1"/>
</dbReference>
<dbReference type="InterPro" id="IPR036188">
    <property type="entry name" value="FAD/NAD-bd_sf"/>
</dbReference>
<dbReference type="Gene3D" id="3.40.50.1820">
    <property type="entry name" value="alpha/beta hydrolase"/>
    <property type="match status" value="1"/>
</dbReference>
<dbReference type="GO" id="GO:0016491">
    <property type="term" value="F:oxidoreductase activity"/>
    <property type="evidence" value="ECO:0007669"/>
    <property type="project" value="UniProtKB-KW"/>
</dbReference>
<keyword evidence="8" id="KW-1185">Reference proteome</keyword>
<dbReference type="Pfam" id="PF00326">
    <property type="entry name" value="Peptidase_S9"/>
    <property type="match status" value="1"/>
</dbReference>
<evidence type="ECO:0000256" key="4">
    <source>
        <dbReference type="RuleBase" id="RU362067"/>
    </source>
</evidence>
<evidence type="ECO:0000256" key="3">
    <source>
        <dbReference type="PIRSR" id="PIRSR601613-1"/>
    </source>
</evidence>
<feature type="domain" description="Amine oxidase" evidence="6">
    <location>
        <begin position="642"/>
        <end position="1011"/>
    </location>
</feature>
<keyword evidence="2 4" id="KW-0560">Oxidoreductase</keyword>
<dbReference type="SUPFAM" id="SSF82171">
    <property type="entry name" value="DPP6 N-terminal domain-like"/>
    <property type="match status" value="1"/>
</dbReference>
<comment type="caution">
    <text evidence="7">The sequence shown here is derived from an EMBL/GenBank/DDBJ whole genome shotgun (WGS) entry which is preliminary data.</text>
</comment>
<feature type="binding site" evidence="3">
    <location>
        <begin position="662"/>
        <end position="663"/>
    </location>
    <ligand>
        <name>FAD</name>
        <dbReference type="ChEBI" id="CHEBI:57692"/>
    </ligand>
</feature>
<protein>
    <recommendedName>
        <fullName evidence="4">Amine oxidase</fullName>
        <ecNumber evidence="4">1.4.3.-</ecNumber>
    </recommendedName>
</protein>
<accession>A0A1B8B311</accession>
<dbReference type="AlphaFoldDB" id="A0A1B8B311"/>
<dbReference type="InterPro" id="IPR001375">
    <property type="entry name" value="Peptidase_S9_cat"/>
</dbReference>
<dbReference type="PRINTS" id="PR00757">
    <property type="entry name" value="AMINEOXDASEF"/>
</dbReference>
<dbReference type="Proteomes" id="UP000091967">
    <property type="component" value="Unassembled WGS sequence"/>
</dbReference>
<dbReference type="GO" id="GO:0008236">
    <property type="term" value="F:serine-type peptidase activity"/>
    <property type="evidence" value="ECO:0007669"/>
    <property type="project" value="InterPro"/>
</dbReference>
<dbReference type="InterPro" id="IPR029058">
    <property type="entry name" value="AB_hydrolase_fold"/>
</dbReference>
<evidence type="ECO:0000256" key="2">
    <source>
        <dbReference type="ARBA" id="ARBA00023002"/>
    </source>
</evidence>
<dbReference type="GO" id="GO:0006508">
    <property type="term" value="P:proteolysis"/>
    <property type="evidence" value="ECO:0007669"/>
    <property type="project" value="InterPro"/>
</dbReference>
<feature type="domain" description="Peptidase S9 prolyl oligopeptidase catalytic" evidence="5">
    <location>
        <begin position="415"/>
        <end position="623"/>
    </location>
</feature>
<dbReference type="InterPro" id="IPR011042">
    <property type="entry name" value="6-blade_b-propeller_TolB-like"/>
</dbReference>
<evidence type="ECO:0000259" key="5">
    <source>
        <dbReference type="Pfam" id="PF00326"/>
    </source>
</evidence>
<dbReference type="SUPFAM" id="SSF53474">
    <property type="entry name" value="alpha/beta-Hydrolases"/>
    <property type="match status" value="1"/>
</dbReference>